<dbReference type="PRINTS" id="PR00137">
    <property type="entry name" value="LYSOZYME"/>
</dbReference>
<evidence type="ECO:0000256" key="2">
    <source>
        <dbReference type="ARBA" id="ARBA00010859"/>
    </source>
</evidence>
<dbReference type="CDD" id="cd07765">
    <property type="entry name" value="KRAB_A-box"/>
    <property type="match status" value="1"/>
</dbReference>
<dbReference type="Gene3D" id="1.10.530.10">
    <property type="match status" value="1"/>
</dbReference>
<dbReference type="GO" id="GO:0006355">
    <property type="term" value="P:regulation of DNA-templated transcription"/>
    <property type="evidence" value="ECO:0007669"/>
    <property type="project" value="InterPro"/>
</dbReference>
<dbReference type="AlphaFoldDB" id="A0AAD4YBW5"/>
<evidence type="ECO:0000313" key="6">
    <source>
        <dbReference type="EMBL" id="KAI4545380.1"/>
    </source>
</evidence>
<comment type="similarity">
    <text evidence="2 4">Belongs to the glycosyl hydrolase 22 family.</text>
</comment>
<dbReference type="PROSITE" id="PS50805">
    <property type="entry name" value="KRAB"/>
    <property type="match status" value="1"/>
</dbReference>
<dbReference type="Proteomes" id="UP001214576">
    <property type="component" value="Unassembled WGS sequence"/>
</dbReference>
<dbReference type="InterPro" id="IPR001916">
    <property type="entry name" value="Glyco_hydro_22"/>
</dbReference>
<dbReference type="CDD" id="cd16897">
    <property type="entry name" value="LYZ_C"/>
    <property type="match status" value="1"/>
</dbReference>
<dbReference type="SMART" id="SM00349">
    <property type="entry name" value="KRAB"/>
    <property type="match status" value="1"/>
</dbReference>
<reference evidence="6" key="1">
    <citation type="submission" date="2022-03" db="EMBL/GenBank/DDBJ databases">
        <title>Genomic analyses of argali, domestic sheep and their hybrids provide insights into chromosomal evolution, heterosis and genetic basis of agronomic traits.</title>
        <authorList>
            <person name="Li M."/>
        </authorList>
    </citation>
    <scope>NUCLEOTIDE SEQUENCE</scope>
    <source>
        <strain evidence="6">CAU-MHL-2022a</strain>
        <tissue evidence="6">Skin</tissue>
    </source>
</reference>
<dbReference type="PANTHER" id="PTHR11407">
    <property type="entry name" value="LYSOZYME C"/>
    <property type="match status" value="1"/>
</dbReference>
<dbReference type="SUPFAM" id="SSF109640">
    <property type="entry name" value="KRAB domain (Kruppel-associated box)"/>
    <property type="match status" value="1"/>
</dbReference>
<proteinExistence type="inferred from homology"/>
<dbReference type="GO" id="GO:0007342">
    <property type="term" value="P:fusion of sperm to egg plasma membrane involved in single fertilization"/>
    <property type="evidence" value="ECO:0007669"/>
    <property type="project" value="TreeGrafter"/>
</dbReference>
<dbReference type="GO" id="GO:0036126">
    <property type="term" value="C:sperm flagellum"/>
    <property type="evidence" value="ECO:0007669"/>
    <property type="project" value="TreeGrafter"/>
</dbReference>
<keyword evidence="3" id="KW-1015">Disulfide bond</keyword>
<dbReference type="PRINTS" id="PR00135">
    <property type="entry name" value="LYZLACT"/>
</dbReference>
<dbReference type="EMBL" id="JAKZEL010000003">
    <property type="protein sequence ID" value="KAI4545380.1"/>
    <property type="molecule type" value="Genomic_DNA"/>
</dbReference>
<dbReference type="GO" id="GO:0003796">
    <property type="term" value="F:lysozyme activity"/>
    <property type="evidence" value="ECO:0007669"/>
    <property type="project" value="InterPro"/>
</dbReference>
<comment type="function">
    <text evidence="1">Lysozymes have primarily a bacteriolytic function; those in tissues and body fluids are associated with the monocyte-macrophage system and enhance the activity of immunoagents.</text>
</comment>
<dbReference type="PANTHER" id="PTHR11407:SF31">
    <property type="entry name" value="SPERM ACROSOME-ASSOCIATED PROTEIN 5"/>
    <property type="match status" value="1"/>
</dbReference>
<name>A0AAD4YBW5_OVIAM</name>
<accession>A0AAD4YBW5</accession>
<dbReference type="GO" id="GO:0001669">
    <property type="term" value="C:acrosomal vesicle"/>
    <property type="evidence" value="ECO:0007669"/>
    <property type="project" value="TreeGrafter"/>
</dbReference>
<comment type="caution">
    <text evidence="6">The sequence shown here is derived from an EMBL/GenBank/DDBJ whole genome shotgun (WGS) entry which is preliminary data.</text>
</comment>
<dbReference type="InterPro" id="IPR023346">
    <property type="entry name" value="Lysozyme-like_dom_sf"/>
</dbReference>
<evidence type="ECO:0000256" key="1">
    <source>
        <dbReference type="ARBA" id="ARBA00002647"/>
    </source>
</evidence>
<dbReference type="SUPFAM" id="SSF53955">
    <property type="entry name" value="Lysozyme-like"/>
    <property type="match status" value="1"/>
</dbReference>
<dbReference type="Pfam" id="PF01352">
    <property type="entry name" value="KRAB"/>
    <property type="match status" value="1"/>
</dbReference>
<organism evidence="6 7">
    <name type="scientific">Ovis ammon polii</name>
    <dbReference type="NCBI Taxonomy" id="230172"/>
    <lineage>
        <taxon>Eukaryota</taxon>
        <taxon>Metazoa</taxon>
        <taxon>Chordata</taxon>
        <taxon>Craniata</taxon>
        <taxon>Vertebrata</taxon>
        <taxon>Euteleostomi</taxon>
        <taxon>Mammalia</taxon>
        <taxon>Eutheria</taxon>
        <taxon>Laurasiatheria</taxon>
        <taxon>Artiodactyla</taxon>
        <taxon>Ruminantia</taxon>
        <taxon>Pecora</taxon>
        <taxon>Bovidae</taxon>
        <taxon>Caprinae</taxon>
        <taxon>Ovis</taxon>
    </lineage>
</organism>
<gene>
    <name evidence="6" type="ORF">MG293_005646</name>
</gene>
<evidence type="ECO:0000259" key="5">
    <source>
        <dbReference type="PROSITE" id="PS50805"/>
    </source>
</evidence>
<evidence type="ECO:0000256" key="4">
    <source>
        <dbReference type="RuleBase" id="RU004440"/>
    </source>
</evidence>
<dbReference type="SMART" id="SM00263">
    <property type="entry name" value="LYZ1"/>
    <property type="match status" value="1"/>
</dbReference>
<feature type="domain" description="KRAB" evidence="5">
    <location>
        <begin position="27"/>
        <end position="98"/>
    </location>
</feature>
<evidence type="ECO:0000313" key="7">
    <source>
        <dbReference type="Proteomes" id="UP001214576"/>
    </source>
</evidence>
<dbReference type="Gene3D" id="6.10.140.140">
    <property type="match status" value="1"/>
</dbReference>
<dbReference type="FunFam" id="1.10.530.10:FF:000001">
    <property type="entry name" value="Lysozyme C"/>
    <property type="match status" value="1"/>
</dbReference>
<dbReference type="Pfam" id="PF00062">
    <property type="entry name" value="Lys"/>
    <property type="match status" value="1"/>
</dbReference>
<dbReference type="PROSITE" id="PS51348">
    <property type="entry name" value="GLYCOSYL_HYDROL_F22_2"/>
    <property type="match status" value="1"/>
</dbReference>
<dbReference type="InterPro" id="IPR036051">
    <property type="entry name" value="KRAB_dom_sf"/>
</dbReference>
<protein>
    <recommendedName>
        <fullName evidence="5">KRAB domain-containing protein</fullName>
    </recommendedName>
</protein>
<dbReference type="InterPro" id="IPR000974">
    <property type="entry name" value="Glyco_hydro_22_lys"/>
</dbReference>
<sequence length="487" mass="54879">MPGNRSAAGPSLTLTTGGRDNSCEVSVSFEDVTVDFSREEWQHLDSAQRRLYQDVMLENYSHLLSLGYEVPKPEVIFKLEQGEEPWALKEKALHHSCSDGKFGIKTLQKRISGKVSFHGEMEGEDAKDDSLYSILEVLWQDAEQIKSYQEKQNKPLSHAAFINKKILNTEWDYEYKNSGKFIHPGPNCIPSQKRPHKRNSFGKNLKHNLGVHIHSESSTTNNFDKIIGHSQVFTQSSSYTNHENTHTGVKFCDSNQCGKVFSFKQANFYYISLNYQPYYIQMIHIYGAFVLKQKGLYSDKIFCSVQRRQLRELAPEKHFRFGTNSGSAAQRAAAAGVSLEQGSKLGRLVAVIMQVSGTIVVILMAANVEAKIYERCDLAKKLEAAGLNGFNGYTIGDWLCMAHYESGFDTSFMNHNPDGSSEYGIFQLNSAWWCYNGVTPSENLCHMDCHELLNRHILDDIMCAKKVVSSENGMSAWYVHGDGLDPG</sequence>
<evidence type="ECO:0000256" key="3">
    <source>
        <dbReference type="ARBA" id="ARBA00023157"/>
    </source>
</evidence>
<keyword evidence="7" id="KW-1185">Reference proteome</keyword>
<dbReference type="InterPro" id="IPR001909">
    <property type="entry name" value="KRAB"/>
</dbReference>